<accession>A0ABU7L929</accession>
<evidence type="ECO:0000313" key="2">
    <source>
        <dbReference type="EMBL" id="MEE2058043.1"/>
    </source>
</evidence>
<name>A0ABU7L929_9NOCA</name>
<dbReference type="SUPFAM" id="SSF55174">
    <property type="entry name" value="Alpha-L RNA-binding motif"/>
    <property type="match status" value="1"/>
</dbReference>
<dbReference type="EMBL" id="JAUTXY010000004">
    <property type="protein sequence ID" value="MEE2058043.1"/>
    <property type="molecule type" value="Genomic_DNA"/>
</dbReference>
<gene>
    <name evidence="2" type="ORF">Q7514_10985</name>
</gene>
<dbReference type="RefSeq" id="WP_330133283.1">
    <property type="nucleotide sequence ID" value="NZ_JAUTXY010000004.1"/>
</dbReference>
<reference evidence="2 3" key="1">
    <citation type="submission" date="2023-07" db="EMBL/GenBank/DDBJ databases">
        <authorList>
            <person name="Girao M."/>
            <person name="Carvalho M.F."/>
        </authorList>
    </citation>
    <scope>NUCLEOTIDE SEQUENCE [LARGE SCALE GENOMIC DNA]</scope>
    <source>
        <strain evidence="2 3">YIM65754</strain>
    </source>
</reference>
<evidence type="ECO:0000256" key="1">
    <source>
        <dbReference type="PROSITE-ProRule" id="PRU00182"/>
    </source>
</evidence>
<proteinExistence type="predicted"/>
<comment type="caution">
    <text evidence="2">The sequence shown here is derived from an EMBL/GenBank/DDBJ whole genome shotgun (WGS) entry which is preliminary data.</text>
</comment>
<evidence type="ECO:0000313" key="3">
    <source>
        <dbReference type="Proteomes" id="UP001336020"/>
    </source>
</evidence>
<dbReference type="Pfam" id="PF13275">
    <property type="entry name" value="S4_2"/>
    <property type="match status" value="1"/>
</dbReference>
<protein>
    <submittedName>
        <fullName evidence="2">RNA-binding S4 domain-containing protein</fullName>
    </submittedName>
</protein>
<organism evidence="2 3">
    <name type="scientific">Rhodococcus artemisiae</name>
    <dbReference type="NCBI Taxonomy" id="714159"/>
    <lineage>
        <taxon>Bacteria</taxon>
        <taxon>Bacillati</taxon>
        <taxon>Actinomycetota</taxon>
        <taxon>Actinomycetes</taxon>
        <taxon>Mycobacteriales</taxon>
        <taxon>Nocardiaceae</taxon>
        <taxon>Rhodococcus</taxon>
    </lineage>
</organism>
<dbReference type="PROSITE" id="PS50889">
    <property type="entry name" value="S4"/>
    <property type="match status" value="1"/>
</dbReference>
<dbReference type="CDD" id="cd00165">
    <property type="entry name" value="S4"/>
    <property type="match status" value="1"/>
</dbReference>
<dbReference type="InterPro" id="IPR036986">
    <property type="entry name" value="S4_RNA-bd_sf"/>
</dbReference>
<dbReference type="Gene3D" id="3.10.290.10">
    <property type="entry name" value="RNA-binding S4 domain"/>
    <property type="match status" value="1"/>
</dbReference>
<sequence>MTDAFDVPIRDDSIRLGQFLKLASLIESGAEAKEVIADGLVSVNGQVEVRRGRQLNTGDVVEIGGTSARVVKG</sequence>
<keyword evidence="1" id="KW-0694">RNA-binding</keyword>
<keyword evidence="3" id="KW-1185">Reference proteome</keyword>
<dbReference type="Proteomes" id="UP001336020">
    <property type="component" value="Unassembled WGS sequence"/>
</dbReference>